<protein>
    <submittedName>
        <fullName evidence="4">Uncharacterized protein</fullName>
    </submittedName>
</protein>
<gene>
    <name evidence="4" type="ORF">JZ751_009447</name>
</gene>
<feature type="compositionally biased region" description="Basic residues" evidence="1">
    <location>
        <begin position="100"/>
        <end position="109"/>
    </location>
</feature>
<comment type="caution">
    <text evidence="4">The sequence shown here is derived from an EMBL/GenBank/DDBJ whole genome shotgun (WGS) entry which is preliminary data.</text>
</comment>
<keyword evidence="2" id="KW-0812">Transmembrane</keyword>
<feature type="signal peptide" evidence="3">
    <location>
        <begin position="1"/>
        <end position="26"/>
    </location>
</feature>
<feature type="compositionally biased region" description="Low complexity" evidence="1">
    <location>
        <begin position="82"/>
        <end position="94"/>
    </location>
</feature>
<accession>A0A8T2P8E6</accession>
<evidence type="ECO:0000313" key="5">
    <source>
        <dbReference type="Proteomes" id="UP000824540"/>
    </source>
</evidence>
<dbReference type="OrthoDB" id="8938325at2759"/>
<keyword evidence="3" id="KW-0732">Signal</keyword>
<feature type="chain" id="PRO_5035923588" evidence="3">
    <location>
        <begin position="27"/>
        <end position="180"/>
    </location>
</feature>
<feature type="region of interest" description="Disordered" evidence="1">
    <location>
        <begin position="82"/>
        <end position="148"/>
    </location>
</feature>
<dbReference type="EMBL" id="JAFBMS010000018">
    <property type="protein sequence ID" value="KAG9344907.1"/>
    <property type="molecule type" value="Genomic_DNA"/>
</dbReference>
<evidence type="ECO:0000313" key="4">
    <source>
        <dbReference type="EMBL" id="KAG9344907.1"/>
    </source>
</evidence>
<evidence type="ECO:0000256" key="3">
    <source>
        <dbReference type="SAM" id="SignalP"/>
    </source>
</evidence>
<dbReference type="AlphaFoldDB" id="A0A8T2P8E6"/>
<name>A0A8T2P8E6_9TELE</name>
<keyword evidence="5" id="KW-1185">Reference proteome</keyword>
<keyword evidence="2" id="KW-0472">Membrane</keyword>
<feature type="compositionally biased region" description="Polar residues" evidence="1">
    <location>
        <begin position="117"/>
        <end position="136"/>
    </location>
</feature>
<evidence type="ECO:0000256" key="1">
    <source>
        <dbReference type="SAM" id="MobiDB-lite"/>
    </source>
</evidence>
<keyword evidence="2" id="KW-1133">Transmembrane helix</keyword>
<dbReference type="Proteomes" id="UP000824540">
    <property type="component" value="Unassembled WGS sequence"/>
</dbReference>
<feature type="transmembrane region" description="Helical" evidence="2">
    <location>
        <begin position="154"/>
        <end position="175"/>
    </location>
</feature>
<evidence type="ECO:0000256" key="2">
    <source>
        <dbReference type="SAM" id="Phobius"/>
    </source>
</evidence>
<sequence length="180" mass="19774">MQSIYYTAPLLLFEVLLDYVILHTDAKEQLQKPYINVQHDDQTLYIACSTKLSRGTNITCNLYTGDAPEPYRRTWTKSGISLVSSKSSKPVTKPVPQPTRKTKKAKKKPTPLPQTTEIATAKSSTLTAVTTSSPDQYFTKPTPPPSKTKKAENLLVIIGPAVGVALLGVTAVCLCRRHSE</sequence>
<proteinExistence type="predicted"/>
<organism evidence="4 5">
    <name type="scientific">Albula glossodonta</name>
    <name type="common">roundjaw bonefish</name>
    <dbReference type="NCBI Taxonomy" id="121402"/>
    <lineage>
        <taxon>Eukaryota</taxon>
        <taxon>Metazoa</taxon>
        <taxon>Chordata</taxon>
        <taxon>Craniata</taxon>
        <taxon>Vertebrata</taxon>
        <taxon>Euteleostomi</taxon>
        <taxon>Actinopterygii</taxon>
        <taxon>Neopterygii</taxon>
        <taxon>Teleostei</taxon>
        <taxon>Albuliformes</taxon>
        <taxon>Albulidae</taxon>
        <taxon>Albula</taxon>
    </lineage>
</organism>
<reference evidence="4" key="1">
    <citation type="thesis" date="2021" institute="BYU ScholarsArchive" country="Provo, UT, USA">
        <title>Applications of and Algorithms for Genome Assembly and Genomic Analyses with an Emphasis on Marine Teleosts.</title>
        <authorList>
            <person name="Pickett B.D."/>
        </authorList>
    </citation>
    <scope>NUCLEOTIDE SEQUENCE</scope>
    <source>
        <strain evidence="4">HI-2016</strain>
    </source>
</reference>